<sequence length="253" mass="28602">MISNYYIFILSIIFPTHIHTFPASFVGYEAEPVMSSLGKNSLFQFGRARKTEDFKNPTIIVDDKSLPQPITLPKGIFSYTDNERSFDSNFKLPDLDNPIDISGRVGSKNNNINGFYLPMPFGLEPVNIQLFRENERENSMEGAFSAEDKVKSSLDRARRLCRSGITADCNAAFEEYYLIKNAAIDENEAPIHEKILKMGDSIGRSGYANEQRRGLGVLFGMPGMAEPVFMKARFDNFDNNYVSVNANMPKYRT</sequence>
<organism evidence="1 2">
    <name type="scientific">Rhabditophanes sp. KR3021</name>
    <dbReference type="NCBI Taxonomy" id="114890"/>
    <lineage>
        <taxon>Eukaryota</taxon>
        <taxon>Metazoa</taxon>
        <taxon>Ecdysozoa</taxon>
        <taxon>Nematoda</taxon>
        <taxon>Chromadorea</taxon>
        <taxon>Rhabditida</taxon>
        <taxon>Tylenchina</taxon>
        <taxon>Panagrolaimomorpha</taxon>
        <taxon>Strongyloidoidea</taxon>
        <taxon>Alloionematidae</taxon>
        <taxon>Rhabditophanes</taxon>
    </lineage>
</organism>
<protein>
    <submittedName>
        <fullName evidence="2">Uncharacterized protein</fullName>
    </submittedName>
</protein>
<reference evidence="2" key="1">
    <citation type="submission" date="2016-11" db="UniProtKB">
        <authorList>
            <consortium name="WormBaseParasite"/>
        </authorList>
    </citation>
    <scope>IDENTIFICATION</scope>
    <source>
        <strain evidence="2">KR3021</strain>
    </source>
</reference>
<proteinExistence type="predicted"/>
<evidence type="ECO:0000313" key="2">
    <source>
        <dbReference type="WBParaSite" id="RSKR_0001176700.1"/>
    </source>
</evidence>
<dbReference type="Proteomes" id="UP000095286">
    <property type="component" value="Unplaced"/>
</dbReference>
<dbReference type="WBParaSite" id="RSKR_0001176700.1">
    <property type="protein sequence ID" value="RSKR_0001176700.1"/>
    <property type="gene ID" value="RSKR_0001176700"/>
</dbReference>
<accession>A0AC35UIJ1</accession>
<name>A0AC35UIJ1_9BILA</name>
<evidence type="ECO:0000313" key="1">
    <source>
        <dbReference type="Proteomes" id="UP000095286"/>
    </source>
</evidence>